<name>A0ABP0WCH3_9BRYO</name>
<keyword evidence="1" id="KW-0677">Repeat</keyword>
<keyword evidence="4" id="KW-0812">Transmembrane</keyword>
<dbReference type="SMART" id="SM00248">
    <property type="entry name" value="ANK"/>
    <property type="match status" value="5"/>
</dbReference>
<dbReference type="PANTHER" id="PTHR24193:SF121">
    <property type="entry name" value="ADA2A-CONTAINING COMPLEX COMPONENT 3, ISOFORM D"/>
    <property type="match status" value="1"/>
</dbReference>
<dbReference type="InterPro" id="IPR050663">
    <property type="entry name" value="Ankyrin-SOCS_Box"/>
</dbReference>
<dbReference type="InterPro" id="IPR002110">
    <property type="entry name" value="Ankyrin_rpt"/>
</dbReference>
<evidence type="ECO:0000256" key="3">
    <source>
        <dbReference type="PROSITE-ProRule" id="PRU00023"/>
    </source>
</evidence>
<sequence length="532" mass="59612">MLMRQSKYRAFLLNLSAIWARLRKAQTAKRTDTMYDLFAIWNEFHSSDLDKNRVEELMEAARDGPIEKFMQFWSGVDLNSQVKDESPSFTGGAKDDKLIIDINDTLRVDGEYVVCPGRTALHMAAANGQVEIVSLICGVRGVRINIEDKYGYTPLHLACHSLVNHNAVIIALMDSELGRNSLNANAMSGDGFTPLHFAVMGKFKRTVEKLLEWKPSVGECYNSAIDVGVIARGRKTPLLLAVEKRISDEDVSEDLTRIIGRLIRHIKANCPENINQTDDYRRSAVHLSIESRDHELLNLILEEGGDKVNLDIKDLEGKSAWEVAFQQPEYKLVYMLQNYLERVGLYSNQEAYAAGAANAILVVAALLATVTFIAWSLITVAESTLFWVFSSLSFLFAISTLLAAGGAALPSRGSTIGDIRNAIHAASFCLAISISCAIGAFATAAFYSAPSIKYKRKVIVTIAIGGIFCLYFLVSFVGRLARTYSPFFFYIDFRRREFFYKHVITRVEGWLMKHPFAGDLQAWYYRTIIDPR</sequence>
<organism evidence="5 6">
    <name type="scientific">Sphagnum jensenii</name>
    <dbReference type="NCBI Taxonomy" id="128206"/>
    <lineage>
        <taxon>Eukaryota</taxon>
        <taxon>Viridiplantae</taxon>
        <taxon>Streptophyta</taxon>
        <taxon>Embryophyta</taxon>
        <taxon>Bryophyta</taxon>
        <taxon>Sphagnophytina</taxon>
        <taxon>Sphagnopsida</taxon>
        <taxon>Sphagnales</taxon>
        <taxon>Sphagnaceae</taxon>
        <taxon>Sphagnum</taxon>
    </lineage>
</organism>
<dbReference type="Gene3D" id="1.25.40.20">
    <property type="entry name" value="Ankyrin repeat-containing domain"/>
    <property type="match status" value="1"/>
</dbReference>
<feature type="transmembrane region" description="Helical" evidence="4">
    <location>
        <begin position="458"/>
        <end position="478"/>
    </location>
</feature>
<keyword evidence="2 3" id="KW-0040">ANK repeat</keyword>
<gene>
    <name evidence="5" type="ORF">CSSPJE1EN1_LOCUS10011</name>
</gene>
<keyword evidence="6" id="KW-1185">Reference proteome</keyword>
<dbReference type="Proteomes" id="UP001497444">
    <property type="component" value="Chromosome 16"/>
</dbReference>
<dbReference type="PROSITE" id="PS50088">
    <property type="entry name" value="ANK_REPEAT"/>
    <property type="match status" value="1"/>
</dbReference>
<proteinExistence type="predicted"/>
<protein>
    <recommendedName>
        <fullName evidence="7">PGG domain-containing protein</fullName>
    </recommendedName>
</protein>
<dbReference type="Pfam" id="PF12796">
    <property type="entry name" value="Ank_2"/>
    <property type="match status" value="1"/>
</dbReference>
<feature type="transmembrane region" description="Helical" evidence="4">
    <location>
        <begin position="352"/>
        <end position="378"/>
    </location>
</feature>
<reference evidence="5" key="1">
    <citation type="submission" date="2024-02" db="EMBL/GenBank/DDBJ databases">
        <authorList>
            <consortium name="ELIXIR-Norway"/>
            <consortium name="Elixir Norway"/>
        </authorList>
    </citation>
    <scope>NUCLEOTIDE SEQUENCE</scope>
</reference>
<dbReference type="EMBL" id="OZ020111">
    <property type="protein sequence ID" value="CAK9264533.1"/>
    <property type="molecule type" value="Genomic_DNA"/>
</dbReference>
<evidence type="ECO:0000256" key="1">
    <source>
        <dbReference type="ARBA" id="ARBA00022737"/>
    </source>
</evidence>
<keyword evidence="4" id="KW-1133">Transmembrane helix</keyword>
<evidence type="ECO:0000256" key="2">
    <source>
        <dbReference type="ARBA" id="ARBA00023043"/>
    </source>
</evidence>
<evidence type="ECO:0000256" key="4">
    <source>
        <dbReference type="SAM" id="Phobius"/>
    </source>
</evidence>
<evidence type="ECO:0000313" key="6">
    <source>
        <dbReference type="Proteomes" id="UP001497444"/>
    </source>
</evidence>
<accession>A0ABP0WCH3</accession>
<dbReference type="PROSITE" id="PS50297">
    <property type="entry name" value="ANK_REP_REGION"/>
    <property type="match status" value="1"/>
</dbReference>
<evidence type="ECO:0000313" key="5">
    <source>
        <dbReference type="EMBL" id="CAK9264533.1"/>
    </source>
</evidence>
<keyword evidence="4" id="KW-0472">Membrane</keyword>
<evidence type="ECO:0008006" key="7">
    <source>
        <dbReference type="Google" id="ProtNLM"/>
    </source>
</evidence>
<dbReference type="InterPro" id="IPR036770">
    <property type="entry name" value="Ankyrin_rpt-contain_sf"/>
</dbReference>
<dbReference type="PANTHER" id="PTHR24193">
    <property type="entry name" value="ANKYRIN REPEAT PROTEIN"/>
    <property type="match status" value="1"/>
</dbReference>
<feature type="repeat" description="ANK" evidence="3">
    <location>
        <begin position="116"/>
        <end position="149"/>
    </location>
</feature>
<feature type="transmembrane region" description="Helical" evidence="4">
    <location>
        <begin position="385"/>
        <end position="410"/>
    </location>
</feature>
<dbReference type="SUPFAM" id="SSF48403">
    <property type="entry name" value="Ankyrin repeat"/>
    <property type="match status" value="1"/>
</dbReference>
<feature type="transmembrane region" description="Helical" evidence="4">
    <location>
        <begin position="422"/>
        <end position="446"/>
    </location>
</feature>